<proteinExistence type="predicted"/>
<sequence>MIGIGYEGLSIDELVARLQAEGVEVLIDVRLTPLSRKPGFSKRALSEALSAAGIRYVHDRRLGNPKDNRAAYADVASDAGATARARYRELITSGDGADAVRDLAALSEEHTVAVLCFEADQGHCHREQVIAAVAGSSVLV</sequence>
<accession>A0A0M9VKK3</accession>
<protein>
    <recommendedName>
        <fullName evidence="3">DUF488 domain-containing protein</fullName>
    </recommendedName>
</protein>
<organism evidence="1 2">
    <name type="scientific">Microbacterium aurantiacum</name>
    <dbReference type="NCBI Taxonomy" id="162393"/>
    <lineage>
        <taxon>Bacteria</taxon>
        <taxon>Bacillati</taxon>
        <taxon>Actinomycetota</taxon>
        <taxon>Actinomycetes</taxon>
        <taxon>Micrococcales</taxon>
        <taxon>Microbacteriaceae</taxon>
        <taxon>Microbacterium</taxon>
    </lineage>
</organism>
<dbReference type="PANTHER" id="PTHR39337:SF1">
    <property type="entry name" value="BLR5642 PROTEIN"/>
    <property type="match status" value="1"/>
</dbReference>
<dbReference type="KEGG" id="mcw:A8L33_01165"/>
<dbReference type="Pfam" id="PF04343">
    <property type="entry name" value="DUF488"/>
    <property type="match status" value="1"/>
</dbReference>
<evidence type="ECO:0000313" key="1">
    <source>
        <dbReference type="EMBL" id="KOS09882.1"/>
    </source>
</evidence>
<dbReference type="PANTHER" id="PTHR39337">
    <property type="entry name" value="BLR5642 PROTEIN"/>
    <property type="match status" value="1"/>
</dbReference>
<dbReference type="InterPro" id="IPR007438">
    <property type="entry name" value="DUF488"/>
</dbReference>
<reference evidence="1" key="1">
    <citation type="submission" date="2015-04" db="EMBL/GenBank/DDBJ databases">
        <title>Complete genome sequence of Microbacterium chocolatum SIT 101, a bacterium enantioselectively hydrolyzing mesomeric diesters.</title>
        <authorList>
            <person name="Li X."/>
            <person name="Xu Y."/>
        </authorList>
    </citation>
    <scope>NUCLEOTIDE SEQUENCE [LARGE SCALE GENOMIC DNA]</scope>
    <source>
        <strain evidence="1">SIT 101</strain>
    </source>
</reference>
<evidence type="ECO:0008006" key="3">
    <source>
        <dbReference type="Google" id="ProtNLM"/>
    </source>
</evidence>
<evidence type="ECO:0000313" key="2">
    <source>
        <dbReference type="Proteomes" id="UP000037737"/>
    </source>
</evidence>
<dbReference type="EMBL" id="LAVO01000015">
    <property type="protein sequence ID" value="KOS09882.1"/>
    <property type="molecule type" value="Genomic_DNA"/>
</dbReference>
<dbReference type="PATRIC" id="fig|84292.3.peg.2726"/>
<keyword evidence="2" id="KW-1185">Reference proteome</keyword>
<dbReference type="Proteomes" id="UP000037737">
    <property type="component" value="Unassembled WGS sequence"/>
</dbReference>
<dbReference type="AlphaFoldDB" id="A0A0M9VKK3"/>
<comment type="caution">
    <text evidence="1">The sequence shown here is derived from an EMBL/GenBank/DDBJ whole genome shotgun (WGS) entry which is preliminary data.</text>
</comment>
<name>A0A0M9VKK3_9MICO</name>
<gene>
    <name evidence="1" type="ORF">XI38_13410</name>
</gene>